<dbReference type="RefSeq" id="WP_018946474.1">
    <property type="nucleotide sequence ID" value="NZ_MUZR01000017.1"/>
</dbReference>
<name>A0A1V2ZZ29_9GAMM</name>
<dbReference type="InterPro" id="IPR022061">
    <property type="entry name" value="DUF3617"/>
</dbReference>
<feature type="signal peptide" evidence="1">
    <location>
        <begin position="1"/>
        <end position="19"/>
    </location>
</feature>
<dbReference type="Pfam" id="PF12276">
    <property type="entry name" value="DUF3617"/>
    <property type="match status" value="1"/>
</dbReference>
<proteinExistence type="predicted"/>
<keyword evidence="3" id="KW-1185">Reference proteome</keyword>
<organism evidence="2 3">
    <name type="scientific">Thioalkalivibrio halophilus</name>
    <dbReference type="NCBI Taxonomy" id="252474"/>
    <lineage>
        <taxon>Bacteria</taxon>
        <taxon>Pseudomonadati</taxon>
        <taxon>Pseudomonadota</taxon>
        <taxon>Gammaproteobacteria</taxon>
        <taxon>Chromatiales</taxon>
        <taxon>Ectothiorhodospiraceae</taxon>
        <taxon>Thioalkalivibrio</taxon>
    </lineage>
</organism>
<gene>
    <name evidence="2" type="ORF">B1A74_05925</name>
</gene>
<comment type="caution">
    <text evidence="2">The sequence shown here is derived from an EMBL/GenBank/DDBJ whole genome shotgun (WGS) entry which is preliminary data.</text>
</comment>
<sequence length="140" mass="15471">MLRFLIPLALLALPVAAQAETPNIEPGEWEYTHTTTIEGMPQMQDQVEVTRECVTQEDIEKGEDVIEVPEECTLDHVDVRSDGADFAMTCTDPQGGRATMEGEMRFMGTRSEGTMTTDVDSPMGPMTIIMEIEGERIGDC</sequence>
<feature type="chain" id="PRO_5010700252" description="DUF3617 domain-containing protein" evidence="1">
    <location>
        <begin position="20"/>
        <end position="140"/>
    </location>
</feature>
<evidence type="ECO:0008006" key="4">
    <source>
        <dbReference type="Google" id="ProtNLM"/>
    </source>
</evidence>
<reference evidence="2 3" key="1">
    <citation type="submission" date="2017-02" db="EMBL/GenBank/DDBJ databases">
        <title>Genomic diversity within the haloalkaliphilic genus Thioalkalivibrio.</title>
        <authorList>
            <person name="Ahn A.-C."/>
            <person name="Meier-Kolthoff J."/>
            <person name="Overmars L."/>
            <person name="Richter M."/>
            <person name="Woyke T."/>
            <person name="Sorokin D.Y."/>
            <person name="Muyzer G."/>
        </authorList>
    </citation>
    <scope>NUCLEOTIDE SEQUENCE [LARGE SCALE GENOMIC DNA]</scope>
    <source>
        <strain evidence="2 3">HL17</strain>
    </source>
</reference>
<evidence type="ECO:0000313" key="3">
    <source>
        <dbReference type="Proteomes" id="UP000189177"/>
    </source>
</evidence>
<keyword evidence="1" id="KW-0732">Signal</keyword>
<dbReference type="AlphaFoldDB" id="A0A1V2ZZ29"/>
<accession>A0A1V2ZZ29</accession>
<dbReference type="STRING" id="252474.B1A74_05925"/>
<dbReference type="EMBL" id="MUZR01000017">
    <property type="protein sequence ID" value="OOC10335.1"/>
    <property type="molecule type" value="Genomic_DNA"/>
</dbReference>
<evidence type="ECO:0000256" key="1">
    <source>
        <dbReference type="SAM" id="SignalP"/>
    </source>
</evidence>
<dbReference type="Proteomes" id="UP000189177">
    <property type="component" value="Unassembled WGS sequence"/>
</dbReference>
<protein>
    <recommendedName>
        <fullName evidence="4">DUF3617 domain-containing protein</fullName>
    </recommendedName>
</protein>
<evidence type="ECO:0000313" key="2">
    <source>
        <dbReference type="EMBL" id="OOC10335.1"/>
    </source>
</evidence>
<dbReference type="OrthoDB" id="8235498at2"/>